<dbReference type="InterPro" id="IPR055417">
    <property type="entry name" value="UFD1_N1"/>
</dbReference>
<evidence type="ECO:0000256" key="1">
    <source>
        <dbReference type="ARBA" id="ARBA00006043"/>
    </source>
</evidence>
<dbReference type="GO" id="GO:0006511">
    <property type="term" value="P:ubiquitin-dependent protein catabolic process"/>
    <property type="evidence" value="ECO:0007669"/>
    <property type="project" value="InterPro"/>
</dbReference>
<dbReference type="InterPro" id="IPR004854">
    <property type="entry name" value="Ufd1-like"/>
</dbReference>
<dbReference type="PANTHER" id="PTHR12555:SF13">
    <property type="entry name" value="UBIQUITIN RECOGNITION FACTOR IN ER-ASSOCIATED DEGRADATION PROTEIN 1"/>
    <property type="match status" value="1"/>
</dbReference>
<evidence type="ECO:0000256" key="2">
    <source>
        <dbReference type="ARBA" id="ARBA00022786"/>
    </source>
</evidence>
<dbReference type="Gene3D" id="3.10.330.10">
    <property type="match status" value="1"/>
</dbReference>
<evidence type="ECO:0000313" key="5">
    <source>
        <dbReference type="EMBL" id="QHT25070.1"/>
    </source>
</evidence>
<organism evidence="5">
    <name type="scientific">viral metagenome</name>
    <dbReference type="NCBI Taxonomy" id="1070528"/>
    <lineage>
        <taxon>unclassified sequences</taxon>
        <taxon>metagenomes</taxon>
        <taxon>organismal metagenomes</taxon>
    </lineage>
</organism>
<dbReference type="GO" id="GO:0034098">
    <property type="term" value="C:VCP-NPL4-UFD1 AAA ATPase complex"/>
    <property type="evidence" value="ECO:0007669"/>
    <property type="project" value="TreeGrafter"/>
</dbReference>
<accession>A0A6C0E925</accession>
<dbReference type="Pfam" id="PF03152">
    <property type="entry name" value="UFD1_N1"/>
    <property type="match status" value="1"/>
</dbReference>
<evidence type="ECO:0000259" key="4">
    <source>
        <dbReference type="Pfam" id="PF24842"/>
    </source>
</evidence>
<dbReference type="InterPro" id="IPR042299">
    <property type="entry name" value="Ufd1-like_Nn"/>
</dbReference>
<comment type="similarity">
    <text evidence="1">Belongs to the UFD1 family.</text>
</comment>
<feature type="domain" description="Ubiquitin fusion degradation protein UFD1 N-terminal subdomain 2" evidence="4">
    <location>
        <begin position="168"/>
        <end position="246"/>
    </location>
</feature>
<dbReference type="GO" id="GO:0036503">
    <property type="term" value="P:ERAD pathway"/>
    <property type="evidence" value="ECO:0007669"/>
    <property type="project" value="TreeGrafter"/>
</dbReference>
<keyword evidence="2" id="KW-0833">Ubl conjugation pathway</keyword>
<feature type="domain" description="Ubiquitin fusion degradation protein UFD1 N-terminal subdomain 1" evidence="3">
    <location>
        <begin position="70"/>
        <end position="137"/>
    </location>
</feature>
<dbReference type="Pfam" id="PF24842">
    <property type="entry name" value="UFD1_N2"/>
    <property type="match status" value="1"/>
</dbReference>
<dbReference type="GO" id="GO:0031593">
    <property type="term" value="F:polyubiquitin modification-dependent protein binding"/>
    <property type="evidence" value="ECO:0007669"/>
    <property type="project" value="TreeGrafter"/>
</dbReference>
<name>A0A6C0E925_9ZZZZ</name>
<evidence type="ECO:0000259" key="3">
    <source>
        <dbReference type="Pfam" id="PF03152"/>
    </source>
</evidence>
<dbReference type="PANTHER" id="PTHR12555">
    <property type="entry name" value="UBIQUITIN FUSION DEGRADATON PROTEIN 1"/>
    <property type="match status" value="1"/>
</dbReference>
<reference evidence="5" key="1">
    <citation type="journal article" date="2020" name="Nature">
        <title>Giant virus diversity and host interactions through global metagenomics.</title>
        <authorList>
            <person name="Schulz F."/>
            <person name="Roux S."/>
            <person name="Paez-Espino D."/>
            <person name="Jungbluth S."/>
            <person name="Walsh D.A."/>
            <person name="Denef V.J."/>
            <person name="McMahon K.D."/>
            <person name="Konstantinidis K.T."/>
            <person name="Eloe-Fadrosh E.A."/>
            <person name="Kyrpides N.C."/>
            <person name="Woyke T."/>
        </authorList>
    </citation>
    <scope>NUCLEOTIDE SEQUENCE</scope>
    <source>
        <strain evidence="5">GVMAG-M-3300023179-150</strain>
    </source>
</reference>
<protein>
    <submittedName>
        <fullName evidence="5">Uncharacterized protein</fullName>
    </submittedName>
</protein>
<dbReference type="Gene3D" id="2.40.40.50">
    <property type="entry name" value="Ubiquitin fusion degradation protein UFD1, N-terminal domain"/>
    <property type="match status" value="1"/>
</dbReference>
<sequence>MSDEQDDNLSSYYGTYRDTGGHYNPSVSGSGIPTLTHLQPNVYGYYTRANGLISFDNIKGLPLSYFHSYESQYRLEHSNKIILPSSILVELSKYDNIVYPLMFQVDGTNDILGVADFVDDIDIAYLPNRIFNKMIINFGINDVKDIREPISIGLKLHNQEIARGVHTILRAHDAKFLEIDDHQSYLQMHLQQFYSILQEGEILELPAPDFLGYPENTFLKIDVLKTKPESTILITDTNLIIDFEEPINYTEYFERKTRENQRIKQTHIDSINQNYYDYIRQFIPEYNSTFWDDREKKALQDTNIMPLPYITLPNGKTIYKLKFMRPVT</sequence>
<dbReference type="EMBL" id="MN739755">
    <property type="protein sequence ID" value="QHT25070.1"/>
    <property type="molecule type" value="Genomic_DNA"/>
</dbReference>
<dbReference type="InterPro" id="IPR055418">
    <property type="entry name" value="UFD1_N2"/>
</dbReference>
<dbReference type="AlphaFoldDB" id="A0A6C0E925"/>
<proteinExistence type="inferred from homology"/>